<protein>
    <submittedName>
        <fullName evidence="2">Uncharacterized protein</fullName>
    </submittedName>
</protein>
<evidence type="ECO:0000256" key="1">
    <source>
        <dbReference type="SAM" id="Phobius"/>
    </source>
</evidence>
<gene>
    <name evidence="2" type="ORF">TPL01_15060</name>
</gene>
<feature type="transmembrane region" description="Helical" evidence="1">
    <location>
        <begin position="25"/>
        <end position="47"/>
    </location>
</feature>
<dbReference type="Proteomes" id="UP000321337">
    <property type="component" value="Unassembled WGS sequence"/>
</dbReference>
<dbReference type="EMBL" id="BKAD01000013">
    <property type="protein sequence ID" value="GEP30368.1"/>
    <property type="molecule type" value="Genomic_DNA"/>
</dbReference>
<sequence length="87" mass="9721">MKDAREMQRALPSNVTHSPMTGPRCITIVIICAMFVMTGIMTAWSIVTTGTLANTGSTWVQKNRTLVRFFMIKSLNVFQSERISPPT</sequence>
<organism evidence="2 3">
    <name type="scientific">Sulfuriferula plumbiphila</name>
    <dbReference type="NCBI Taxonomy" id="171865"/>
    <lineage>
        <taxon>Bacteria</taxon>
        <taxon>Pseudomonadati</taxon>
        <taxon>Pseudomonadota</taxon>
        <taxon>Betaproteobacteria</taxon>
        <taxon>Nitrosomonadales</taxon>
        <taxon>Sulfuricellaceae</taxon>
        <taxon>Sulfuriferula</taxon>
    </lineage>
</organism>
<keyword evidence="3" id="KW-1185">Reference proteome</keyword>
<reference evidence="2 3" key="1">
    <citation type="submission" date="2019-07" db="EMBL/GenBank/DDBJ databases">
        <title>Whole genome shotgun sequence of Thiobacillus plumbophilus NBRC 107929.</title>
        <authorList>
            <person name="Hosoyama A."/>
            <person name="Uohara A."/>
            <person name="Ohji S."/>
            <person name="Ichikawa N."/>
        </authorList>
    </citation>
    <scope>NUCLEOTIDE SEQUENCE [LARGE SCALE GENOMIC DNA]</scope>
    <source>
        <strain evidence="2 3">NBRC 107929</strain>
    </source>
</reference>
<keyword evidence="1" id="KW-0812">Transmembrane</keyword>
<evidence type="ECO:0000313" key="2">
    <source>
        <dbReference type="EMBL" id="GEP30368.1"/>
    </source>
</evidence>
<keyword evidence="1" id="KW-1133">Transmembrane helix</keyword>
<accession>A0A512L7A7</accession>
<name>A0A512L7A7_9PROT</name>
<proteinExistence type="predicted"/>
<keyword evidence="1" id="KW-0472">Membrane</keyword>
<dbReference type="AlphaFoldDB" id="A0A512L7A7"/>
<evidence type="ECO:0000313" key="3">
    <source>
        <dbReference type="Proteomes" id="UP000321337"/>
    </source>
</evidence>
<comment type="caution">
    <text evidence="2">The sequence shown here is derived from an EMBL/GenBank/DDBJ whole genome shotgun (WGS) entry which is preliminary data.</text>
</comment>